<accession>A0A6V8N694</accession>
<evidence type="ECO:0000313" key="3">
    <source>
        <dbReference type="EMBL" id="GFO67991.1"/>
    </source>
</evidence>
<gene>
    <name evidence="3" type="ORF">GMLC_15700</name>
</gene>
<dbReference type="SUPFAM" id="SSF50939">
    <property type="entry name" value="Sialidases"/>
    <property type="match status" value="1"/>
</dbReference>
<feature type="chain" id="PRO_5028378788" description="Photosynthesis system II assembly factor Ycf48/Hcf136-like domain-containing protein" evidence="2">
    <location>
        <begin position="23"/>
        <end position="637"/>
    </location>
</feature>
<dbReference type="CDD" id="cd15482">
    <property type="entry name" value="Sialidase_non-viral"/>
    <property type="match status" value="1"/>
</dbReference>
<dbReference type="AlphaFoldDB" id="A0A6V8N694"/>
<dbReference type="Pfam" id="PF01391">
    <property type="entry name" value="Collagen"/>
    <property type="match status" value="1"/>
</dbReference>
<evidence type="ECO:0000256" key="1">
    <source>
        <dbReference type="SAM" id="MobiDB-lite"/>
    </source>
</evidence>
<protein>
    <recommendedName>
        <fullName evidence="5">Photosynthesis system II assembly factor Ycf48/Hcf136-like domain-containing protein</fullName>
    </recommendedName>
</protein>
<dbReference type="SUPFAM" id="SSF110296">
    <property type="entry name" value="Oligoxyloglucan reducing end-specific cellobiohydrolase"/>
    <property type="match status" value="1"/>
</dbReference>
<sequence>MKFIVGAVALFLSCILTLSAWAAFPGTLAYQGYLTTSAGDPVHATVPMTFALYGSPTGGTPLWSEFHSQESVQNGVYSVQLGAVTPLTLPFDTGYYLGVAVGSDPEMTPRLPLASVPTAFRARVADQLGQACADGEILKYQASTSTWNCAPLASATTGAAGADGKSILNGSGAPLPAIGSDGDFYLNLTNYTLFGPKTNSAWGTGVALVGPTGPAGAQGPAGPQGAQGVQGQQGVAGPQGVTGPQGPAGPPGPGLAWASVSGVVQLAQPNVGLVATDATNRTVITLPASPSLGDRFSVVGNGTGGWQVNAGSGQSIVTLGAGTLQRGLAWVNHLTSSNWSSVASSSDGRKLVVSASGTIYTSSDGGASWLQRSAQAVTVACSSDGSRIVAAGGWVFISGDFGATWTSIGATSINNLAASSDGSKLVASAIDGTLTTSSDYGATWTQRDIIRNWRGVASSADGVKLAAVVFGGNIYTSTDSGATWTPRESARYWMKVASSADGTRLVAVVNAGDVYTSSDSGVTWVSHGLVRNWTSLISSSDGMKLAAANGSNIYFSDDGGVTWTARAYSTTMWNTLASSADGLTIVAGQTGGYLYTSTASLVNTPLPSAALTGEQWSTVDLTYIGNNQYLVTGSSGR</sequence>
<dbReference type="InterPro" id="IPR008160">
    <property type="entry name" value="Collagen"/>
</dbReference>
<organism evidence="3 4">
    <name type="scientific">Geomonas limicola</name>
    <dbReference type="NCBI Taxonomy" id="2740186"/>
    <lineage>
        <taxon>Bacteria</taxon>
        <taxon>Pseudomonadati</taxon>
        <taxon>Thermodesulfobacteriota</taxon>
        <taxon>Desulfuromonadia</taxon>
        <taxon>Geobacterales</taxon>
        <taxon>Geobacteraceae</taxon>
        <taxon>Geomonas</taxon>
    </lineage>
</organism>
<keyword evidence="4" id="KW-1185">Reference proteome</keyword>
<evidence type="ECO:0000313" key="4">
    <source>
        <dbReference type="Proteomes" id="UP000587586"/>
    </source>
</evidence>
<feature type="region of interest" description="Disordered" evidence="1">
    <location>
        <begin position="213"/>
        <end position="254"/>
    </location>
</feature>
<reference evidence="4" key="1">
    <citation type="submission" date="2020-06" db="EMBL/GenBank/DDBJ databases">
        <title>Draft genomic sequecing of Geomonas sp. Red745.</title>
        <authorList>
            <person name="Itoh H."/>
            <person name="Xu Z.X."/>
            <person name="Ushijima N."/>
            <person name="Masuda Y."/>
            <person name="Shiratori Y."/>
            <person name="Senoo K."/>
        </authorList>
    </citation>
    <scope>NUCLEOTIDE SEQUENCE [LARGE SCALE GENOMIC DNA]</scope>
    <source>
        <strain evidence="4">Red745</strain>
    </source>
</reference>
<evidence type="ECO:0000256" key="2">
    <source>
        <dbReference type="SAM" id="SignalP"/>
    </source>
</evidence>
<feature type="compositionally biased region" description="Low complexity" evidence="1">
    <location>
        <begin position="213"/>
        <end position="245"/>
    </location>
</feature>
<dbReference type="Gene3D" id="2.130.10.10">
    <property type="entry name" value="YVTN repeat-like/Quinoprotein amine dehydrogenase"/>
    <property type="match status" value="2"/>
</dbReference>
<dbReference type="InterPro" id="IPR036278">
    <property type="entry name" value="Sialidase_sf"/>
</dbReference>
<name>A0A6V8N694_9BACT</name>
<dbReference type="InterPro" id="IPR015943">
    <property type="entry name" value="WD40/YVTN_repeat-like_dom_sf"/>
</dbReference>
<comment type="caution">
    <text evidence="3">The sequence shown here is derived from an EMBL/GenBank/DDBJ whole genome shotgun (WGS) entry which is preliminary data.</text>
</comment>
<evidence type="ECO:0008006" key="5">
    <source>
        <dbReference type="Google" id="ProtNLM"/>
    </source>
</evidence>
<feature type="signal peptide" evidence="2">
    <location>
        <begin position="1"/>
        <end position="22"/>
    </location>
</feature>
<dbReference type="RefSeq" id="WP_183360519.1">
    <property type="nucleotide sequence ID" value="NZ_BLXZ01000003.1"/>
</dbReference>
<proteinExistence type="predicted"/>
<dbReference type="Proteomes" id="UP000587586">
    <property type="component" value="Unassembled WGS sequence"/>
</dbReference>
<dbReference type="EMBL" id="BLXZ01000003">
    <property type="protein sequence ID" value="GFO67991.1"/>
    <property type="molecule type" value="Genomic_DNA"/>
</dbReference>
<keyword evidence="2" id="KW-0732">Signal</keyword>